<sequence length="97" mass="10835">MPFAPSKIALSRDPVPVLIRRCAVCSMLLCELIRPLLKVKKPTQSNAPFSVSPLFIELTDLVEIKYMQNCLDRASGGTLLYQGLNRFQRNTLRASLG</sequence>
<organism evidence="1 2">
    <name type="scientific">Amanita muscaria (strain Koide BX008)</name>
    <dbReference type="NCBI Taxonomy" id="946122"/>
    <lineage>
        <taxon>Eukaryota</taxon>
        <taxon>Fungi</taxon>
        <taxon>Dikarya</taxon>
        <taxon>Basidiomycota</taxon>
        <taxon>Agaricomycotina</taxon>
        <taxon>Agaricomycetes</taxon>
        <taxon>Agaricomycetidae</taxon>
        <taxon>Agaricales</taxon>
        <taxon>Pluteineae</taxon>
        <taxon>Amanitaceae</taxon>
        <taxon>Amanita</taxon>
    </lineage>
</organism>
<evidence type="ECO:0000313" key="2">
    <source>
        <dbReference type="Proteomes" id="UP000054549"/>
    </source>
</evidence>
<dbReference type="InParanoid" id="A0A0C2XM38"/>
<gene>
    <name evidence="1" type="ORF">M378DRAFT_155528</name>
</gene>
<protein>
    <submittedName>
        <fullName evidence="1">Uncharacterized protein</fullName>
    </submittedName>
</protein>
<reference evidence="1 2" key="1">
    <citation type="submission" date="2014-04" db="EMBL/GenBank/DDBJ databases">
        <title>Evolutionary Origins and Diversification of the Mycorrhizal Mutualists.</title>
        <authorList>
            <consortium name="DOE Joint Genome Institute"/>
            <consortium name="Mycorrhizal Genomics Consortium"/>
            <person name="Kohler A."/>
            <person name="Kuo A."/>
            <person name="Nagy L.G."/>
            <person name="Floudas D."/>
            <person name="Copeland A."/>
            <person name="Barry K.W."/>
            <person name="Cichocki N."/>
            <person name="Veneault-Fourrey C."/>
            <person name="LaButti K."/>
            <person name="Lindquist E.A."/>
            <person name="Lipzen A."/>
            <person name="Lundell T."/>
            <person name="Morin E."/>
            <person name="Murat C."/>
            <person name="Riley R."/>
            <person name="Ohm R."/>
            <person name="Sun H."/>
            <person name="Tunlid A."/>
            <person name="Henrissat B."/>
            <person name="Grigoriev I.V."/>
            <person name="Hibbett D.S."/>
            <person name="Martin F."/>
        </authorList>
    </citation>
    <scope>NUCLEOTIDE SEQUENCE [LARGE SCALE GENOMIC DNA]</scope>
    <source>
        <strain evidence="1 2">Koide BX008</strain>
    </source>
</reference>
<dbReference type="AlphaFoldDB" id="A0A0C2XM38"/>
<accession>A0A0C2XM38</accession>
<keyword evidence="2" id="KW-1185">Reference proteome</keyword>
<dbReference type="HOGENOM" id="CLU_2346210_0_0_1"/>
<dbReference type="EMBL" id="KN818223">
    <property type="protein sequence ID" value="KIL70596.1"/>
    <property type="molecule type" value="Genomic_DNA"/>
</dbReference>
<name>A0A0C2XM38_AMAMK</name>
<evidence type="ECO:0000313" key="1">
    <source>
        <dbReference type="EMBL" id="KIL70596.1"/>
    </source>
</evidence>
<dbReference type="Proteomes" id="UP000054549">
    <property type="component" value="Unassembled WGS sequence"/>
</dbReference>
<proteinExistence type="predicted"/>